<dbReference type="AlphaFoldDB" id="A0A6H1ZTE2"/>
<name>A0A6H1ZTE2_9ZZZZ</name>
<dbReference type="EMBL" id="MT144205">
    <property type="protein sequence ID" value="QJA50587.1"/>
    <property type="molecule type" value="Genomic_DNA"/>
</dbReference>
<proteinExistence type="predicted"/>
<evidence type="ECO:0000313" key="2">
    <source>
        <dbReference type="EMBL" id="QJA89543.1"/>
    </source>
</evidence>
<evidence type="ECO:0000313" key="1">
    <source>
        <dbReference type="EMBL" id="QJA50587.1"/>
    </source>
</evidence>
<accession>A0A6H1ZTE2</accession>
<dbReference type="EMBL" id="MT142853">
    <property type="protein sequence ID" value="QJA89543.1"/>
    <property type="molecule type" value="Genomic_DNA"/>
</dbReference>
<gene>
    <name evidence="2" type="ORF">MM415B02531_0002</name>
    <name evidence="1" type="ORF">TM448A01829_0002</name>
</gene>
<sequence>MINEFSEFDSVNYDAKSLLSALPEKYNLDYMVYTSSSSIKEEDFIWRMDFKTVVKRTMFKRFDNWVETEFYKAEKNNAN</sequence>
<organism evidence="1">
    <name type="scientific">viral metagenome</name>
    <dbReference type="NCBI Taxonomy" id="1070528"/>
    <lineage>
        <taxon>unclassified sequences</taxon>
        <taxon>metagenomes</taxon>
        <taxon>organismal metagenomes</taxon>
    </lineage>
</organism>
<reference evidence="1" key="1">
    <citation type="submission" date="2020-03" db="EMBL/GenBank/DDBJ databases">
        <title>The deep terrestrial virosphere.</title>
        <authorList>
            <person name="Holmfeldt K."/>
            <person name="Nilsson E."/>
            <person name="Simone D."/>
            <person name="Lopez-Fernandez M."/>
            <person name="Wu X."/>
            <person name="de Brujin I."/>
            <person name="Lundin D."/>
            <person name="Andersson A."/>
            <person name="Bertilsson S."/>
            <person name="Dopson M."/>
        </authorList>
    </citation>
    <scope>NUCLEOTIDE SEQUENCE</scope>
    <source>
        <strain evidence="2">MM415B02531</strain>
        <strain evidence="1">TM448A01829</strain>
    </source>
</reference>
<protein>
    <submittedName>
        <fullName evidence="1">Uncharacterized protein</fullName>
    </submittedName>
</protein>